<protein>
    <recommendedName>
        <fullName evidence="5">Peptidase M16 N-terminal domain-containing protein</fullName>
    </recommendedName>
</protein>
<dbReference type="Pfam" id="PF00675">
    <property type="entry name" value="Peptidase_M16"/>
    <property type="match status" value="1"/>
</dbReference>
<dbReference type="PANTHER" id="PTHR11851:SF49">
    <property type="entry name" value="MITOCHONDRIAL-PROCESSING PEPTIDASE SUBUNIT ALPHA"/>
    <property type="match status" value="1"/>
</dbReference>
<evidence type="ECO:0000259" key="3">
    <source>
        <dbReference type="Pfam" id="PF05193"/>
    </source>
</evidence>
<evidence type="ECO:0000313" key="4">
    <source>
        <dbReference type="EMBL" id="QHT34264.1"/>
    </source>
</evidence>
<dbReference type="InterPro" id="IPR007863">
    <property type="entry name" value="Peptidase_M16_C"/>
</dbReference>
<organism evidence="4">
    <name type="scientific">viral metagenome</name>
    <dbReference type="NCBI Taxonomy" id="1070528"/>
    <lineage>
        <taxon>unclassified sequences</taxon>
        <taxon>metagenomes</taxon>
        <taxon>organismal metagenomes</taxon>
    </lineage>
</organism>
<dbReference type="InterPro" id="IPR011765">
    <property type="entry name" value="Pept_M16_N"/>
</dbReference>
<feature type="domain" description="Peptidase M16 N-terminal" evidence="2">
    <location>
        <begin position="18"/>
        <end position="133"/>
    </location>
</feature>
<dbReference type="PANTHER" id="PTHR11851">
    <property type="entry name" value="METALLOPROTEASE"/>
    <property type="match status" value="1"/>
</dbReference>
<feature type="domain" description="Peptidase M16 C-terminal" evidence="3">
    <location>
        <begin position="167"/>
        <end position="352"/>
    </location>
</feature>
<evidence type="ECO:0000259" key="2">
    <source>
        <dbReference type="Pfam" id="PF00675"/>
    </source>
</evidence>
<dbReference type="SUPFAM" id="SSF63411">
    <property type="entry name" value="LuxS/MPP-like metallohydrolase"/>
    <property type="match status" value="2"/>
</dbReference>
<dbReference type="Gene3D" id="3.30.830.10">
    <property type="entry name" value="Metalloenzyme, LuxS/M16 peptidase-like"/>
    <property type="match status" value="2"/>
</dbReference>
<reference evidence="4" key="1">
    <citation type="journal article" date="2020" name="Nature">
        <title>Giant virus diversity and host interactions through global metagenomics.</title>
        <authorList>
            <person name="Schulz F."/>
            <person name="Roux S."/>
            <person name="Paez-Espino D."/>
            <person name="Jungbluth S."/>
            <person name="Walsh D.A."/>
            <person name="Denef V.J."/>
            <person name="McMahon K.D."/>
            <person name="Konstantinidis K.T."/>
            <person name="Eloe-Fadrosh E.A."/>
            <person name="Kyrpides N.C."/>
            <person name="Woyke T."/>
        </authorList>
    </citation>
    <scope>NUCLEOTIDE SEQUENCE</scope>
    <source>
        <strain evidence="4">GVMAG-M-3300009163-63</strain>
    </source>
</reference>
<evidence type="ECO:0008006" key="5">
    <source>
        <dbReference type="Google" id="ProtNLM"/>
    </source>
</evidence>
<comment type="similarity">
    <text evidence="1">Belongs to the peptidase M16 family.</text>
</comment>
<dbReference type="InterPro" id="IPR050361">
    <property type="entry name" value="MPP/UQCRC_Complex"/>
</dbReference>
<dbReference type="EMBL" id="MN738998">
    <property type="protein sequence ID" value="QHT34264.1"/>
    <property type="molecule type" value="Genomic_DNA"/>
</dbReference>
<dbReference type="Pfam" id="PF05193">
    <property type="entry name" value="Peptidase_M16_C"/>
    <property type="match status" value="1"/>
</dbReference>
<proteinExistence type="inferred from homology"/>
<dbReference type="InterPro" id="IPR011249">
    <property type="entry name" value="Metalloenz_LuxS/M16"/>
</dbReference>
<evidence type="ECO:0000256" key="1">
    <source>
        <dbReference type="ARBA" id="ARBA00007261"/>
    </source>
</evidence>
<name>A0A6C0EYL2_9ZZZZ</name>
<accession>A0A6C0EYL2</accession>
<sequence length="455" mass="52315">MSKPVIHKVNGYTILFIKSKSKTAYVSAIIANGYCNEEKTDIGINHLLEHVLLGSWKKCKQKSCELYWMSKPVFYNGFTTMTQMKYFIDGLSHELPDMLEYIIDIVIQPLILQKSLTSEKKIVVNEMNQRINSPDYGFNQIVLNTLYTLPGLQEASNYLLQKKNVDSVSLKDLVEYHKQNYTSSNTYFVVSGDFNPAHVLSVFENKLKVVTSLSSSSSPVVSSNIPSKNPFSYQSKLFFVQNKTDEAKNGGVEFNLFFPMDIHMNNELLQQLLITCSIIEKELYNILRIHHKLIYSISVHYATYYYGSVVEITGSCTDTNIVKILKYIIAYLREKKTKHVDQKLVNNVKNLLLLYRNNHMKNPMEVAEFYESQYILNQMQERYRSPDAKHSQQAQHTASGAGKACKIYSETEFDKALETVNAKHIQKIINMMDFSSIIIGYMCKKNLDLNLSDFI</sequence>
<dbReference type="AlphaFoldDB" id="A0A6C0EYL2"/>
<dbReference type="GO" id="GO:0046872">
    <property type="term" value="F:metal ion binding"/>
    <property type="evidence" value="ECO:0007669"/>
    <property type="project" value="InterPro"/>
</dbReference>